<dbReference type="Proteomes" id="UP000640052">
    <property type="component" value="Unassembled WGS sequence"/>
</dbReference>
<keyword evidence="4" id="KW-1185">Reference proteome</keyword>
<keyword evidence="2" id="KW-0732">Signal</keyword>
<reference evidence="3" key="1">
    <citation type="submission" date="2021-01" db="EMBL/GenBank/DDBJ databases">
        <title>Whole genome shotgun sequence of Acrocarpospora phusangensis NBRC 108782.</title>
        <authorList>
            <person name="Komaki H."/>
            <person name="Tamura T."/>
        </authorList>
    </citation>
    <scope>NUCLEOTIDE SEQUENCE</scope>
    <source>
        <strain evidence="3">NBRC 108782</strain>
    </source>
</reference>
<feature type="chain" id="PRO_5039323197" description="Chaplin domain-containing protein" evidence="2">
    <location>
        <begin position="20"/>
        <end position="98"/>
    </location>
</feature>
<evidence type="ECO:0000256" key="1">
    <source>
        <dbReference type="SAM" id="MobiDB-lite"/>
    </source>
</evidence>
<accession>A0A919QLB4</accession>
<evidence type="ECO:0000256" key="2">
    <source>
        <dbReference type="SAM" id="SignalP"/>
    </source>
</evidence>
<protein>
    <recommendedName>
        <fullName evidence="5">Chaplin domain-containing protein</fullName>
    </recommendedName>
</protein>
<proteinExistence type="predicted"/>
<evidence type="ECO:0000313" key="3">
    <source>
        <dbReference type="EMBL" id="GIH28390.1"/>
    </source>
</evidence>
<feature type="compositionally biased region" description="Polar residues" evidence="1">
    <location>
        <begin position="39"/>
        <end position="60"/>
    </location>
</feature>
<feature type="signal peptide" evidence="2">
    <location>
        <begin position="1"/>
        <end position="19"/>
    </location>
</feature>
<gene>
    <name evidence="3" type="ORF">Aph01nite_67000</name>
</gene>
<dbReference type="EMBL" id="BOOA01000079">
    <property type="protein sequence ID" value="GIH28390.1"/>
    <property type="molecule type" value="Genomic_DNA"/>
</dbReference>
<dbReference type="AlphaFoldDB" id="A0A919QLB4"/>
<comment type="caution">
    <text evidence="3">The sequence shown here is derived from an EMBL/GenBank/DDBJ whole genome shotgun (WGS) entry which is preliminary data.</text>
</comment>
<name>A0A919QLB4_9ACTN</name>
<evidence type="ECO:0008006" key="5">
    <source>
        <dbReference type="Google" id="ProtNLM"/>
    </source>
</evidence>
<feature type="region of interest" description="Disordered" evidence="1">
    <location>
        <begin position="39"/>
        <end position="76"/>
    </location>
</feature>
<dbReference type="RefSeq" id="WP_204045003.1">
    <property type="nucleotide sequence ID" value="NZ_BOOA01000079.1"/>
</dbReference>
<sequence length="98" mass="10490">MMILYVAALAFASVAAPVAGDPTCCVVNHGHSHHMGNHRNSGNYHSDTNNINSGNYSNTDGSINSGNSSISSNNADGPQRIIITDRFVKRRCVLKRSC</sequence>
<feature type="compositionally biased region" description="Low complexity" evidence="1">
    <location>
        <begin position="61"/>
        <end position="74"/>
    </location>
</feature>
<organism evidence="3 4">
    <name type="scientific">Acrocarpospora phusangensis</name>
    <dbReference type="NCBI Taxonomy" id="1070424"/>
    <lineage>
        <taxon>Bacteria</taxon>
        <taxon>Bacillati</taxon>
        <taxon>Actinomycetota</taxon>
        <taxon>Actinomycetes</taxon>
        <taxon>Streptosporangiales</taxon>
        <taxon>Streptosporangiaceae</taxon>
        <taxon>Acrocarpospora</taxon>
    </lineage>
</organism>
<evidence type="ECO:0000313" key="4">
    <source>
        <dbReference type="Proteomes" id="UP000640052"/>
    </source>
</evidence>